<dbReference type="GO" id="GO:0016987">
    <property type="term" value="F:sigma factor activity"/>
    <property type="evidence" value="ECO:0007669"/>
    <property type="project" value="InterPro"/>
</dbReference>
<organism evidence="2">
    <name type="scientific">bioreactor metagenome</name>
    <dbReference type="NCBI Taxonomy" id="1076179"/>
    <lineage>
        <taxon>unclassified sequences</taxon>
        <taxon>metagenomes</taxon>
        <taxon>ecological metagenomes</taxon>
    </lineage>
</organism>
<evidence type="ECO:0000313" key="2">
    <source>
        <dbReference type="EMBL" id="MPM57125.1"/>
    </source>
</evidence>
<sequence>MQLHGVVTGTAGHAEQRHAQRFDSVFPAFLPFGSAGCSRCLHGQIGGVAQAAAFGDRSHLGHDVVDHGVALLVGGGAQVQRELAAAGHHVDRARGHVQLADGGHAVAVLAGALFDVQRQLGHAGCGIAALVPMTMAEVAQELGLHETTVSRAVANKYLETPQGLQEYRFFFSGGYHNADGEEISSRSVKAAIRQMIETEEPRKPLSDAAIAEKLSAQGLNVARRTVAKYRESLNIPPTNLRRHHQ</sequence>
<proteinExistence type="predicted"/>
<evidence type="ECO:0000259" key="1">
    <source>
        <dbReference type="Pfam" id="PF04552"/>
    </source>
</evidence>
<dbReference type="PROSITE" id="PS50044">
    <property type="entry name" value="SIGMA54_3"/>
    <property type="match status" value="1"/>
</dbReference>
<comment type="caution">
    <text evidence="2">The sequence shown here is derived from an EMBL/GenBank/DDBJ whole genome shotgun (WGS) entry which is preliminary data.</text>
</comment>
<dbReference type="AlphaFoldDB" id="A0A645AV43"/>
<dbReference type="GO" id="GO:0001216">
    <property type="term" value="F:DNA-binding transcription activator activity"/>
    <property type="evidence" value="ECO:0007669"/>
    <property type="project" value="InterPro"/>
</dbReference>
<dbReference type="InterPro" id="IPR000394">
    <property type="entry name" value="RNA_pol_sigma_54"/>
</dbReference>
<protein>
    <recommendedName>
        <fullName evidence="1">RNA polymerase sigma factor 54 DNA-binding domain-containing protein</fullName>
    </recommendedName>
</protein>
<dbReference type="PANTHER" id="PTHR32248">
    <property type="entry name" value="RNA POLYMERASE SIGMA-54 FACTOR"/>
    <property type="match status" value="1"/>
</dbReference>
<dbReference type="EMBL" id="VSSQ01016105">
    <property type="protein sequence ID" value="MPM57125.1"/>
    <property type="molecule type" value="Genomic_DNA"/>
</dbReference>
<dbReference type="Gene3D" id="1.10.10.60">
    <property type="entry name" value="Homeodomain-like"/>
    <property type="match status" value="1"/>
</dbReference>
<dbReference type="PRINTS" id="PR00045">
    <property type="entry name" value="SIGMA54FCT"/>
</dbReference>
<dbReference type="PROSITE" id="PS00718">
    <property type="entry name" value="SIGMA54_2"/>
    <property type="match status" value="1"/>
</dbReference>
<feature type="domain" description="RNA polymerase sigma factor 54 DNA-binding" evidence="1">
    <location>
        <begin position="117"/>
        <end position="242"/>
    </location>
</feature>
<gene>
    <name evidence="2" type="ORF">SDC9_103946</name>
</gene>
<dbReference type="InterPro" id="IPR007634">
    <property type="entry name" value="RNA_pol_sigma_54_DNA-bd"/>
</dbReference>
<name>A0A645AV43_9ZZZZ</name>
<dbReference type="PANTHER" id="PTHR32248:SF4">
    <property type="entry name" value="RNA POLYMERASE SIGMA-54 FACTOR"/>
    <property type="match status" value="1"/>
</dbReference>
<reference evidence="2" key="1">
    <citation type="submission" date="2019-08" db="EMBL/GenBank/DDBJ databases">
        <authorList>
            <person name="Kucharzyk K."/>
            <person name="Murdoch R.W."/>
            <person name="Higgins S."/>
            <person name="Loffler F."/>
        </authorList>
    </citation>
    <scope>NUCLEOTIDE SEQUENCE</scope>
</reference>
<dbReference type="Pfam" id="PF04552">
    <property type="entry name" value="Sigma54_DBD"/>
    <property type="match status" value="1"/>
</dbReference>
<accession>A0A645AV43</accession>